<organism evidence="8 9">
    <name type="scientific">Apibacter adventoris</name>
    <dbReference type="NCBI Taxonomy" id="1679466"/>
    <lineage>
        <taxon>Bacteria</taxon>
        <taxon>Pseudomonadati</taxon>
        <taxon>Bacteroidota</taxon>
        <taxon>Flavobacteriia</taxon>
        <taxon>Flavobacteriales</taxon>
        <taxon>Weeksellaceae</taxon>
        <taxon>Apibacter</taxon>
    </lineage>
</organism>
<dbReference type="CDD" id="cd18808">
    <property type="entry name" value="SF1_C_Upf1"/>
    <property type="match status" value="1"/>
</dbReference>
<dbReference type="InterPro" id="IPR041679">
    <property type="entry name" value="DNA2/NAM7-like_C"/>
</dbReference>
<evidence type="ECO:0000256" key="5">
    <source>
        <dbReference type="ARBA" id="ARBA00022840"/>
    </source>
</evidence>
<dbReference type="Proteomes" id="UP000238042">
    <property type="component" value="Unassembled WGS sequence"/>
</dbReference>
<dbReference type="InterPro" id="IPR041677">
    <property type="entry name" value="DNA2/NAM7_AAA_11"/>
</dbReference>
<dbReference type="InterPro" id="IPR050534">
    <property type="entry name" value="Coronavir_polyprotein_1ab"/>
</dbReference>
<feature type="domain" description="DNA2/NAM7 helicase helicase" evidence="6">
    <location>
        <begin position="283"/>
        <end position="788"/>
    </location>
</feature>
<keyword evidence="4" id="KW-0347">Helicase</keyword>
<accession>A0A2S8ACS0</accession>
<dbReference type="GO" id="GO:0003678">
    <property type="term" value="F:DNA helicase activity"/>
    <property type="evidence" value="ECO:0007669"/>
    <property type="project" value="UniProtKB-ARBA"/>
</dbReference>
<evidence type="ECO:0000256" key="1">
    <source>
        <dbReference type="ARBA" id="ARBA00007913"/>
    </source>
</evidence>
<evidence type="ECO:0000256" key="3">
    <source>
        <dbReference type="ARBA" id="ARBA00022801"/>
    </source>
</evidence>
<evidence type="ECO:0000313" key="8">
    <source>
        <dbReference type="EMBL" id="PQL92689.1"/>
    </source>
</evidence>
<dbReference type="PANTHER" id="PTHR43788">
    <property type="entry name" value="DNA2/NAM7 HELICASE FAMILY MEMBER"/>
    <property type="match status" value="1"/>
</dbReference>
<evidence type="ECO:0000259" key="6">
    <source>
        <dbReference type="Pfam" id="PF13086"/>
    </source>
</evidence>
<feature type="domain" description="DNA2/NAM7 helicase-like C-terminal" evidence="7">
    <location>
        <begin position="843"/>
        <end position="1004"/>
    </location>
</feature>
<proteinExistence type="inferred from homology"/>
<evidence type="ECO:0000259" key="7">
    <source>
        <dbReference type="Pfam" id="PF13087"/>
    </source>
</evidence>
<keyword evidence="2" id="KW-0547">Nucleotide-binding</keyword>
<reference evidence="8 9" key="1">
    <citation type="submission" date="2018-02" db="EMBL/GenBank/DDBJ databases">
        <title>Genome sequences of Apibacter spp., gut symbionts of Asian honey bees.</title>
        <authorList>
            <person name="Kwong W.K."/>
            <person name="Steele M.I."/>
            <person name="Moran N.A."/>
        </authorList>
    </citation>
    <scope>NUCLEOTIDE SEQUENCE [LARGE SCALE GENOMIC DNA]</scope>
    <source>
        <strain evidence="9">wkB301</strain>
    </source>
</reference>
<evidence type="ECO:0000313" key="9">
    <source>
        <dbReference type="Proteomes" id="UP000238042"/>
    </source>
</evidence>
<dbReference type="GO" id="GO:0005524">
    <property type="term" value="F:ATP binding"/>
    <property type="evidence" value="ECO:0007669"/>
    <property type="project" value="UniProtKB-KW"/>
</dbReference>
<comment type="similarity">
    <text evidence="1">Belongs to the DNA2/NAM7 helicase family.</text>
</comment>
<dbReference type="InterPro" id="IPR027417">
    <property type="entry name" value="P-loop_NTPase"/>
</dbReference>
<comment type="caution">
    <text evidence="8">The sequence shown here is derived from an EMBL/GenBank/DDBJ whole genome shotgun (WGS) entry which is preliminary data.</text>
</comment>
<dbReference type="OrthoDB" id="9757917at2"/>
<dbReference type="InterPro" id="IPR047187">
    <property type="entry name" value="SF1_C_Upf1"/>
</dbReference>
<gene>
    <name evidence="8" type="ORF">C4S77_06635</name>
</gene>
<dbReference type="EMBL" id="PSZM01000037">
    <property type="protein sequence ID" value="PQL92689.1"/>
    <property type="molecule type" value="Genomic_DNA"/>
</dbReference>
<dbReference type="GO" id="GO:0016787">
    <property type="term" value="F:hydrolase activity"/>
    <property type="evidence" value="ECO:0007669"/>
    <property type="project" value="UniProtKB-KW"/>
</dbReference>
<keyword evidence="3" id="KW-0378">Hydrolase</keyword>
<dbReference type="PANTHER" id="PTHR43788:SF8">
    <property type="entry name" value="DNA-BINDING PROTEIN SMUBP-2"/>
    <property type="match status" value="1"/>
</dbReference>
<dbReference type="AlphaFoldDB" id="A0A2S8ACS0"/>
<dbReference type="Pfam" id="PF13086">
    <property type="entry name" value="AAA_11"/>
    <property type="match status" value="1"/>
</dbReference>
<evidence type="ECO:0000256" key="2">
    <source>
        <dbReference type="ARBA" id="ARBA00022741"/>
    </source>
</evidence>
<dbReference type="Pfam" id="PF13087">
    <property type="entry name" value="AAA_12"/>
    <property type="match status" value="1"/>
</dbReference>
<protein>
    <submittedName>
        <fullName evidence="8">Uncharacterized protein</fullName>
    </submittedName>
</protein>
<name>A0A2S8ACS0_9FLAO</name>
<dbReference type="Gene3D" id="3.40.50.300">
    <property type="entry name" value="P-loop containing nucleotide triphosphate hydrolases"/>
    <property type="match status" value="2"/>
</dbReference>
<keyword evidence="5" id="KW-0067">ATP-binding</keyword>
<evidence type="ECO:0000256" key="4">
    <source>
        <dbReference type="ARBA" id="ARBA00022806"/>
    </source>
</evidence>
<sequence length="1020" mass="117124">MKQQDILKFWRNVEIFDLPDLNKDAYLLKEGDFLPWLKTDKPINKNYKWRYTLFFGKIGKKIIVDHLNSLLKSDSPNDWEELVSGFTCLFALILDEKGCPQQNDYVTASYTFGIGALEQNISLSSVSDALKKSQTDFPDRYNFRLVEINGKQILQGETVLWEHLNKEIEYLKDINKWWDQSIGIYLLEESVPKDSEANTGFLNSFYLNDLDYLSSIKKNELGTALQLYLEQAPSIGKRKDLIQNKELLFESFSPDSMTCGRWPSNIEYGLYSAQVGAVNSIFSNLKDAEGIQGVNGPPGTGKTTLLKDIIAEIIVERAKVISDLGCDNLFERGFKKIEKESGYNYYTYNLKQSLKNNFGIVVASNNNAAVENISKELPQKENIDTKTFTDIDYFSICSQSLIKKDSWGVVAAALGNMKNREMFRKAFWQSGKTAEQNGFNGFQNLLYDIYKDPDSDETSIYKDSFIKHNELFKNLLKKFEDFKEQASLFHRLLPDYIKNRQKEIQLTRKLTIIDENLSNLSYEQTKLIGKENQVRQDADRIQILLNAHLQRKPTLFFIQKLFSTKSYKQWSSGTKEIINRLRSLDVSLDNARKALSLNRDNSKELSTKKEIIKKDLFKLNAFFVDYKKLQDILNKGYGIDINNIFDIDFWKKDLDKIHLSNPYHSPQVAKLRSDIFITALQLHHDAILVNAKNIKNNLNAFFEMLSGWVTVEKKIAQNLWDTFFLCVPVVSTTLASASRLFPNIAKNQIGWLLIDEAGQATPQSVAGLMHRSKRCVIVGDPLQVEPVVSMPEKLVTRLRKECNVELVWSPCKVSVQQLADRISLFGTYMQIGDSEEKIWTGFPLRTHRRCDDPMFSIANQIAYNNQMVKAINKNSDEEFIGASTWFHVECTSTPYNKHVILEEIEFLKTRIRELKRTGYRGNIYVISPFKSVSSYCTSEFKNQKNISCGTIHKFQGKEADIVFLVLGSNPSSSGARNWASQKPNMLNVALTRAKKRFYVIGNKKLWASCNYFNTMARVLN</sequence>
<keyword evidence="9" id="KW-1185">Reference proteome</keyword>
<dbReference type="SUPFAM" id="SSF52540">
    <property type="entry name" value="P-loop containing nucleoside triphosphate hydrolases"/>
    <property type="match status" value="1"/>
</dbReference>